<evidence type="ECO:0000256" key="1">
    <source>
        <dbReference type="ARBA" id="ARBA00005089"/>
    </source>
</evidence>
<dbReference type="InterPro" id="IPR010108">
    <property type="entry name" value="Lycopene_cyclase_b/e"/>
</dbReference>
<dbReference type="Gene3D" id="3.50.50.60">
    <property type="entry name" value="FAD/NAD(P)-binding domain"/>
    <property type="match status" value="1"/>
</dbReference>
<sequence length="510" mass="57091">MAFLSSTAPALLQHRHPLRLRRPTALRAPHRPPRPVLGGPPASSAARRRFTMVTTTPSKQPTPSSTAVSTYDVVVIGGGPAGLSLAAGLGVRGLTVLCADLTLNKPWPNNYGTWLDELEPLALDDCTSHQWPRAAAYVHSDPRKSTLNRPYARVDRHAMKRRFLQRCHDCHNVTVVHAAAELLDTTSSHQYTYVSLNVLSSDPSDPVPTTVAGSVVVDATGHNLRFVKFRQGKAPGFQAAYGIECVVSDKSYPYATDEMLLMDFRNDHMRDSPTDFQQSLDQPTFLYVMPLDDGEGRLVFFEETSLVASPAMDFDQLKARLYKRLAYNGIEVESVLDEEFCLIPMGGPMPDLRQRVVAFGGAAALVHPATGYMIARALKLADDAAEIIMQEMRHDTDADSTAHRIWDRIWNQGRQRQRDFFNFGGEYLATIDLHTTREFFSAFFQLPTRQWADFLSFRLVQPIQRLTFGLGVFARTSNRVRFTLMWDALVKGRLPLLLSVLPISDPNYEE</sequence>
<dbReference type="PRINTS" id="PR00420">
    <property type="entry name" value="RNGMNOXGNASE"/>
</dbReference>
<evidence type="ECO:0000256" key="5">
    <source>
        <dbReference type="ARBA" id="ARBA00023027"/>
    </source>
</evidence>
<reference evidence="8" key="1">
    <citation type="submission" date="2016-09" db="EMBL/GenBank/DDBJ databases">
        <title>Phylogenetic studies on genes related to carotenoids biosynthesis in algae.</title>
        <authorList>
            <person name="Wang S."/>
            <person name="Zhang L."/>
            <person name="Chi S."/>
            <person name="Wang X."/>
            <person name="Tang X."/>
            <person name="Liu T."/>
        </authorList>
    </citation>
    <scope>NUCLEOTIDE SEQUENCE</scope>
    <source>
        <strain evidence="8">YSBD-2003481</strain>
    </source>
</reference>
<evidence type="ECO:0000256" key="6">
    <source>
        <dbReference type="ARBA" id="ARBA00037906"/>
    </source>
</evidence>
<name>A0A290WNI9_9FLOR</name>
<evidence type="ECO:0000256" key="4">
    <source>
        <dbReference type="ARBA" id="ARBA00022746"/>
    </source>
</evidence>
<feature type="region of interest" description="Disordered" evidence="7">
    <location>
        <begin position="14"/>
        <end position="46"/>
    </location>
</feature>
<dbReference type="GO" id="GO:0016705">
    <property type="term" value="F:oxidoreductase activity, acting on paired donors, with incorporation or reduction of molecular oxygen"/>
    <property type="evidence" value="ECO:0007669"/>
    <property type="project" value="InterPro"/>
</dbReference>
<gene>
    <name evidence="8" type="primary">LCYB</name>
</gene>
<dbReference type="EC" id="5.5.1.19" evidence="3"/>
<comment type="pathway">
    <text evidence="1">Carotenoid biosynthesis; beta-carotene biosynthesis.</text>
</comment>
<dbReference type="SUPFAM" id="SSF51905">
    <property type="entry name" value="FAD/NAD(P)-binding domain"/>
    <property type="match status" value="1"/>
</dbReference>
<evidence type="ECO:0000256" key="2">
    <source>
        <dbReference type="ARBA" id="ARBA00006599"/>
    </source>
</evidence>
<protein>
    <recommendedName>
        <fullName evidence="3">lycopene beta-cyclase</fullName>
        <ecNumber evidence="3">5.5.1.19</ecNumber>
    </recommendedName>
</protein>
<organism evidence="8">
    <name type="scientific">Heterosiphonia pulchra</name>
    <dbReference type="NCBI Taxonomy" id="189631"/>
    <lineage>
        <taxon>Eukaryota</taxon>
        <taxon>Rhodophyta</taxon>
        <taxon>Florideophyceae</taxon>
        <taxon>Rhodymeniophycidae</taxon>
        <taxon>Ceramiales</taxon>
        <taxon>Dasyaceae</taxon>
        <taxon>Heterosiphonia</taxon>
    </lineage>
</organism>
<proteinExistence type="evidence at transcript level"/>
<accession>A0A290WNI9</accession>
<dbReference type="InterPro" id="IPR036188">
    <property type="entry name" value="FAD/NAD-bd_sf"/>
</dbReference>
<dbReference type="NCBIfam" id="TIGR01790">
    <property type="entry name" value="carotene-cycl"/>
    <property type="match status" value="1"/>
</dbReference>
<evidence type="ECO:0000313" key="8">
    <source>
        <dbReference type="EMBL" id="ATD53293.1"/>
    </source>
</evidence>
<dbReference type="PANTHER" id="PTHR39757:SF5">
    <property type="entry name" value="OS02G0190600 PROTEIN"/>
    <property type="match status" value="1"/>
</dbReference>
<evidence type="ECO:0000256" key="3">
    <source>
        <dbReference type="ARBA" id="ARBA00012242"/>
    </source>
</evidence>
<dbReference type="GO" id="GO:0016117">
    <property type="term" value="P:carotenoid biosynthetic process"/>
    <property type="evidence" value="ECO:0007669"/>
    <property type="project" value="UniProtKB-KW"/>
</dbReference>
<dbReference type="AlphaFoldDB" id="A0A290WNI9"/>
<comment type="similarity">
    <text evidence="2">Belongs to the lycopene cyclase family.</text>
</comment>
<dbReference type="Pfam" id="PF05834">
    <property type="entry name" value="Lycopene_cycl"/>
    <property type="match status" value="1"/>
</dbReference>
<dbReference type="GO" id="GO:0016860">
    <property type="term" value="F:intramolecular oxidoreductase activity"/>
    <property type="evidence" value="ECO:0007669"/>
    <property type="project" value="UniProtKB-ARBA"/>
</dbReference>
<keyword evidence="5" id="KW-0520">NAD</keyword>
<comment type="pathway">
    <text evidence="6">Carotenoid biosynthesis; beta-zeacarotene biosynthesis.</text>
</comment>
<dbReference type="PANTHER" id="PTHR39757">
    <property type="match status" value="1"/>
</dbReference>
<keyword evidence="4" id="KW-0125">Carotenoid biosynthesis</keyword>
<dbReference type="EMBL" id="KX845636">
    <property type="protein sequence ID" value="ATD53293.1"/>
    <property type="molecule type" value="mRNA"/>
</dbReference>
<feature type="compositionally biased region" description="Basic residues" evidence="7">
    <location>
        <begin position="14"/>
        <end position="33"/>
    </location>
</feature>
<evidence type="ECO:0000256" key="7">
    <source>
        <dbReference type="SAM" id="MobiDB-lite"/>
    </source>
</evidence>